<evidence type="ECO:0000256" key="1">
    <source>
        <dbReference type="ARBA" id="ARBA00023125"/>
    </source>
</evidence>
<sequence>MNDIEDKKVIGSRIKSIRQEKGMTLEEFGKLFGAGKGLVSRWENGLSIPNPERLKSIAKIGDMTVSQLLHGERGGSHYNWEAVEELFKKIFNGASIDKPALQRTQAVVDKAFFLNFGIEDIVNIYLFQKNTSKPLESLEDLQDYFEKTVDGLSTYLEGSTGTELMDLEMQIAFLNSYAYKIKKYLETGEWASDIISNLKEKSRKIRKDD</sequence>
<evidence type="ECO:0000313" key="3">
    <source>
        <dbReference type="EMBL" id="ORO39153.1"/>
    </source>
</evidence>
<dbReference type="Proteomes" id="UP000193538">
    <property type="component" value="Unassembled WGS sequence"/>
</dbReference>
<reference evidence="3 4" key="1">
    <citation type="journal article" date="2016" name="Eur. J. Clin. Microbiol. Infect. Dis.">
        <title>Whole genome sequencing as a tool for phylogenetic analysis of clinical strains of Mitis group streptococci.</title>
        <authorList>
            <person name="Rasmussen L.H."/>
            <person name="Dargis R."/>
            <person name="Hojholt K."/>
            <person name="Christensen J.J."/>
            <person name="Skovgaard O."/>
            <person name="Justesen U.S."/>
            <person name="Rosenvinge F.S."/>
            <person name="Moser C."/>
            <person name="Lukjancenko O."/>
            <person name="Rasmussen S."/>
            <person name="Nielsen X.C."/>
        </authorList>
    </citation>
    <scope>NUCLEOTIDE SEQUENCE [LARGE SCALE GENOMIC DNA]</scope>
    <source>
        <strain evidence="3 4">OD_348934_12</strain>
    </source>
</reference>
<accession>A0A1X1FXS0</accession>
<dbReference type="PROSITE" id="PS50943">
    <property type="entry name" value="HTH_CROC1"/>
    <property type="match status" value="1"/>
</dbReference>
<dbReference type="RefSeq" id="WP_000997837.1">
    <property type="nucleotide sequence ID" value="NZ_NCUC01000013.1"/>
</dbReference>
<dbReference type="Pfam" id="PF01381">
    <property type="entry name" value="HTH_3"/>
    <property type="match status" value="1"/>
</dbReference>
<keyword evidence="1" id="KW-0238">DNA-binding</keyword>
<dbReference type="Gene3D" id="1.10.260.40">
    <property type="entry name" value="lambda repressor-like DNA-binding domains"/>
    <property type="match status" value="1"/>
</dbReference>
<feature type="domain" description="HTH cro/C1-type" evidence="2">
    <location>
        <begin position="14"/>
        <end position="68"/>
    </location>
</feature>
<comment type="caution">
    <text evidence="3">The sequence shown here is derived from an EMBL/GenBank/DDBJ whole genome shotgun (WGS) entry which is preliminary data.</text>
</comment>
<dbReference type="AlphaFoldDB" id="A0A1X1FXS0"/>
<dbReference type="CDD" id="cd00093">
    <property type="entry name" value="HTH_XRE"/>
    <property type="match status" value="1"/>
</dbReference>
<dbReference type="SMART" id="SM00530">
    <property type="entry name" value="HTH_XRE"/>
    <property type="match status" value="1"/>
</dbReference>
<evidence type="ECO:0000313" key="4">
    <source>
        <dbReference type="Proteomes" id="UP000193538"/>
    </source>
</evidence>
<dbReference type="PANTHER" id="PTHR46558">
    <property type="entry name" value="TRACRIPTIONAL REGULATORY PROTEIN-RELATED-RELATED"/>
    <property type="match status" value="1"/>
</dbReference>
<protein>
    <submittedName>
        <fullName evidence="3">Transcriptional regulator</fullName>
    </submittedName>
</protein>
<dbReference type="InterPro" id="IPR001387">
    <property type="entry name" value="Cro/C1-type_HTH"/>
</dbReference>
<dbReference type="EMBL" id="NCUC01000013">
    <property type="protein sequence ID" value="ORO39153.1"/>
    <property type="molecule type" value="Genomic_DNA"/>
</dbReference>
<gene>
    <name evidence="3" type="ORF">B7729_05955</name>
</gene>
<dbReference type="PANTHER" id="PTHR46558:SF11">
    <property type="entry name" value="HTH-TYPE TRANSCRIPTIONAL REGULATOR XRE"/>
    <property type="match status" value="1"/>
</dbReference>
<name>A0A1X1FXS0_STROR</name>
<organism evidence="3 4">
    <name type="scientific">Streptococcus oralis subsp. tigurinus</name>
    <dbReference type="NCBI Taxonomy" id="1077464"/>
    <lineage>
        <taxon>Bacteria</taxon>
        <taxon>Bacillati</taxon>
        <taxon>Bacillota</taxon>
        <taxon>Bacilli</taxon>
        <taxon>Lactobacillales</taxon>
        <taxon>Streptococcaceae</taxon>
        <taxon>Streptococcus</taxon>
    </lineage>
</organism>
<evidence type="ECO:0000259" key="2">
    <source>
        <dbReference type="PROSITE" id="PS50943"/>
    </source>
</evidence>
<proteinExistence type="predicted"/>
<dbReference type="GO" id="GO:0003677">
    <property type="term" value="F:DNA binding"/>
    <property type="evidence" value="ECO:0007669"/>
    <property type="project" value="UniProtKB-KW"/>
</dbReference>
<dbReference type="SUPFAM" id="SSF47413">
    <property type="entry name" value="lambda repressor-like DNA-binding domains"/>
    <property type="match status" value="1"/>
</dbReference>
<dbReference type="InterPro" id="IPR010982">
    <property type="entry name" value="Lambda_DNA-bd_dom_sf"/>
</dbReference>